<feature type="domain" description="D-isomer specific 2-hydroxyacid dehydrogenase NAD-binding" evidence="6">
    <location>
        <begin position="116"/>
        <end position="287"/>
    </location>
</feature>
<sequence length="334" mass="36726">MKIRAKAMVSPEQWGACNPLSRTMLEDAGIQIIRNEQKRLLAEDEMKELIKGCDVAICGAEPMTAEVMDQAPNLKFIARCAVGLDSIDLNAARARDIGVSYVPGANADAVAELTMSHILTLIRGVPQADSLMRNGKWFRVLGRSLEELTVGIIGMGRIGRRTAKLLSAFGAKIIANDINPDESINSYLPIEWVSKTRLIKDADVICLHVPKTPQTINIIDKKELEMMKNNSFLINTARGGLVNEDALIYALTNNLIAGAGLDVYNEEPYYGGPLSKIENIIMSCHMGANTIISRARMEIQAAECLIAYLDGEHIPRMVPDSEYKLQIAMKNIKS</sequence>
<dbReference type="PROSITE" id="PS00671">
    <property type="entry name" value="D_2_HYDROXYACID_DH_3"/>
    <property type="match status" value="1"/>
</dbReference>
<dbReference type="PANTHER" id="PTHR10996">
    <property type="entry name" value="2-HYDROXYACID DEHYDROGENASE-RELATED"/>
    <property type="match status" value="1"/>
</dbReference>
<accession>A0A368DPL7</accession>
<dbReference type="GO" id="GO:0051287">
    <property type="term" value="F:NAD binding"/>
    <property type="evidence" value="ECO:0007669"/>
    <property type="project" value="InterPro"/>
</dbReference>
<evidence type="ECO:0000313" key="7">
    <source>
        <dbReference type="EMBL" id="RCL73161.1"/>
    </source>
</evidence>
<evidence type="ECO:0000256" key="2">
    <source>
        <dbReference type="ARBA" id="ARBA00023002"/>
    </source>
</evidence>
<gene>
    <name evidence="7" type="ORF">DBW71_04250</name>
</gene>
<dbReference type="GO" id="GO:0005829">
    <property type="term" value="C:cytosol"/>
    <property type="evidence" value="ECO:0007669"/>
    <property type="project" value="TreeGrafter"/>
</dbReference>
<dbReference type="EMBL" id="QOQD01000009">
    <property type="protein sequence ID" value="RCL73161.1"/>
    <property type="molecule type" value="Genomic_DNA"/>
</dbReference>
<feature type="domain" description="D-isomer specific 2-hydroxyacid dehydrogenase catalytic" evidence="5">
    <location>
        <begin position="25"/>
        <end position="318"/>
    </location>
</feature>
<evidence type="ECO:0000259" key="6">
    <source>
        <dbReference type="Pfam" id="PF02826"/>
    </source>
</evidence>
<evidence type="ECO:0000259" key="5">
    <source>
        <dbReference type="Pfam" id="PF00389"/>
    </source>
</evidence>
<organism evidence="7 8">
    <name type="scientific">PS1 clade bacterium</name>
    <dbReference type="NCBI Taxonomy" id="2175152"/>
    <lineage>
        <taxon>Bacteria</taxon>
        <taxon>Pseudomonadati</taxon>
        <taxon>Pseudomonadota</taxon>
        <taxon>Alphaproteobacteria</taxon>
        <taxon>PS1 clade</taxon>
    </lineage>
</organism>
<dbReference type="InterPro" id="IPR006140">
    <property type="entry name" value="D-isomer_DH_NAD-bd"/>
</dbReference>
<dbReference type="PROSITE" id="PS00670">
    <property type="entry name" value="D_2_HYDROXYACID_DH_2"/>
    <property type="match status" value="1"/>
</dbReference>
<reference evidence="7 8" key="1">
    <citation type="journal article" date="2018" name="Microbiome">
        <title>Fine metagenomic profile of the Mediterranean stratified and mixed water columns revealed by assembly and recruitment.</title>
        <authorList>
            <person name="Haro-Moreno J.M."/>
            <person name="Lopez-Perez M."/>
            <person name="De La Torre J.R."/>
            <person name="Picazo A."/>
            <person name="Camacho A."/>
            <person name="Rodriguez-Valera F."/>
        </authorList>
    </citation>
    <scope>NUCLEOTIDE SEQUENCE [LARGE SCALE GENOMIC DNA]</scope>
    <source>
        <strain evidence="7">MED-G57</strain>
    </source>
</reference>
<dbReference type="Proteomes" id="UP000253570">
    <property type="component" value="Unassembled WGS sequence"/>
</dbReference>
<keyword evidence="3" id="KW-0520">NAD</keyword>
<evidence type="ECO:0000256" key="1">
    <source>
        <dbReference type="ARBA" id="ARBA00005854"/>
    </source>
</evidence>
<dbReference type="GO" id="GO:0016618">
    <property type="term" value="F:hydroxypyruvate reductase [NAD(P)H] activity"/>
    <property type="evidence" value="ECO:0007669"/>
    <property type="project" value="TreeGrafter"/>
</dbReference>
<dbReference type="InterPro" id="IPR006139">
    <property type="entry name" value="D-isomer_2_OHA_DH_cat_dom"/>
</dbReference>
<dbReference type="PANTHER" id="PTHR10996:SF283">
    <property type="entry name" value="GLYOXYLATE_HYDROXYPYRUVATE REDUCTASE B"/>
    <property type="match status" value="1"/>
</dbReference>
<dbReference type="AlphaFoldDB" id="A0A368DPL7"/>
<dbReference type="InterPro" id="IPR036291">
    <property type="entry name" value="NAD(P)-bd_dom_sf"/>
</dbReference>
<dbReference type="SUPFAM" id="SSF51735">
    <property type="entry name" value="NAD(P)-binding Rossmann-fold domains"/>
    <property type="match status" value="1"/>
</dbReference>
<dbReference type="Pfam" id="PF02826">
    <property type="entry name" value="2-Hacid_dh_C"/>
    <property type="match status" value="1"/>
</dbReference>
<name>A0A368DPL7_9PROT</name>
<dbReference type="GO" id="GO:0030267">
    <property type="term" value="F:glyoxylate reductase (NADPH) activity"/>
    <property type="evidence" value="ECO:0007669"/>
    <property type="project" value="TreeGrafter"/>
</dbReference>
<dbReference type="InterPro" id="IPR029753">
    <property type="entry name" value="D-isomer_DH_CS"/>
</dbReference>
<evidence type="ECO:0000256" key="4">
    <source>
        <dbReference type="RuleBase" id="RU003719"/>
    </source>
</evidence>
<dbReference type="SUPFAM" id="SSF52283">
    <property type="entry name" value="Formate/glycerate dehydrogenase catalytic domain-like"/>
    <property type="match status" value="1"/>
</dbReference>
<evidence type="ECO:0000313" key="8">
    <source>
        <dbReference type="Proteomes" id="UP000253570"/>
    </source>
</evidence>
<proteinExistence type="inferred from homology"/>
<dbReference type="InterPro" id="IPR050223">
    <property type="entry name" value="D-isomer_2-hydroxyacid_DH"/>
</dbReference>
<dbReference type="CDD" id="cd12172">
    <property type="entry name" value="PGDH_like_2"/>
    <property type="match status" value="1"/>
</dbReference>
<protein>
    <submittedName>
        <fullName evidence="7">Lactate dehydrogenase</fullName>
    </submittedName>
</protein>
<dbReference type="FunFam" id="3.40.50.720:FF:000203">
    <property type="entry name" value="D-3-phosphoglycerate dehydrogenase (SerA)"/>
    <property type="match status" value="1"/>
</dbReference>
<dbReference type="Gene3D" id="3.40.50.720">
    <property type="entry name" value="NAD(P)-binding Rossmann-like Domain"/>
    <property type="match status" value="2"/>
</dbReference>
<dbReference type="Pfam" id="PF00389">
    <property type="entry name" value="2-Hacid_dh"/>
    <property type="match status" value="1"/>
</dbReference>
<evidence type="ECO:0000256" key="3">
    <source>
        <dbReference type="ARBA" id="ARBA00023027"/>
    </source>
</evidence>
<keyword evidence="2 4" id="KW-0560">Oxidoreductase</keyword>
<comment type="similarity">
    <text evidence="1 4">Belongs to the D-isomer specific 2-hydroxyacid dehydrogenase family.</text>
</comment>
<comment type="caution">
    <text evidence="7">The sequence shown here is derived from an EMBL/GenBank/DDBJ whole genome shotgun (WGS) entry which is preliminary data.</text>
</comment>